<dbReference type="AlphaFoldDB" id="A0A1M4WLN3"/>
<protein>
    <submittedName>
        <fullName evidence="4">Cysteine desulfurase</fullName>
    </submittedName>
</protein>
<proteinExistence type="predicted"/>
<sequence>MIYLDYAATTPVDSDVLEIFNKSTNEYFANPNTSHLLGKIAFERIRTAEKTILNLLDLSDREIVFTSGASEANNLAITGYAQQNPHKGKHAITTFLEHSSVTGPIMSLKNRGYDLDFVDVDEYGRVDLKSLSSLMREETSLVSVCLVDSEAGVMQDIDAIAREIKKYPNCILHVDVTQGIGKAHLRLKAADLITFSAHKFYGINGCGALIKNKSISLEPQIKGGLSLSPYRSGTPSAPLIISLEQALVTSIDKLEERQRKILFLNRDLKKYFSQFKNIKINSTYYSIPNILSISVEGVKGEAIADYLSEKEIYLSAKSACSAPNTPSRSVYSITRDKKRALSALRISLSHLTTSDEMKIFKKEFKSCIDSFK</sequence>
<gene>
    <name evidence="4" type="ORF">SAMN02746064_01275</name>
</gene>
<dbReference type="Proteomes" id="UP000184251">
    <property type="component" value="Unassembled WGS sequence"/>
</dbReference>
<name>A0A1M4WLN3_9FIRM</name>
<dbReference type="InterPro" id="IPR016454">
    <property type="entry name" value="Cysteine_dSase"/>
</dbReference>
<dbReference type="InterPro" id="IPR015422">
    <property type="entry name" value="PyrdxlP-dep_Trfase_small"/>
</dbReference>
<feature type="domain" description="Aminotransferase class V" evidence="3">
    <location>
        <begin position="2"/>
        <end position="359"/>
    </location>
</feature>
<dbReference type="Gene3D" id="3.40.640.10">
    <property type="entry name" value="Type I PLP-dependent aspartate aminotransferase-like (Major domain)"/>
    <property type="match status" value="1"/>
</dbReference>
<evidence type="ECO:0000313" key="5">
    <source>
        <dbReference type="Proteomes" id="UP000184251"/>
    </source>
</evidence>
<dbReference type="SUPFAM" id="SSF53383">
    <property type="entry name" value="PLP-dependent transferases"/>
    <property type="match status" value="1"/>
</dbReference>
<evidence type="ECO:0000256" key="1">
    <source>
        <dbReference type="ARBA" id="ARBA00001933"/>
    </source>
</evidence>
<dbReference type="OrthoDB" id="9808002at2"/>
<dbReference type="PANTHER" id="PTHR11601:SF50">
    <property type="entry name" value="CYSTEINE DESULFURASE ISCS 2-RELATED"/>
    <property type="match status" value="1"/>
</dbReference>
<dbReference type="STRING" id="1120975.SAMN02746064_01275"/>
<evidence type="ECO:0000256" key="2">
    <source>
        <dbReference type="ARBA" id="ARBA00022898"/>
    </source>
</evidence>
<comment type="cofactor">
    <cofactor evidence="1">
        <name>pyridoxal 5'-phosphate</name>
        <dbReference type="ChEBI" id="CHEBI:597326"/>
    </cofactor>
</comment>
<keyword evidence="2" id="KW-0663">Pyridoxal phosphate</keyword>
<keyword evidence="5" id="KW-1185">Reference proteome</keyword>
<accession>A0A1M4WLN3</accession>
<dbReference type="Pfam" id="PF00266">
    <property type="entry name" value="Aminotran_5"/>
    <property type="match status" value="1"/>
</dbReference>
<dbReference type="EMBL" id="FQTU01000007">
    <property type="protein sequence ID" value="SHE81963.1"/>
    <property type="molecule type" value="Genomic_DNA"/>
</dbReference>
<dbReference type="InterPro" id="IPR000192">
    <property type="entry name" value="Aminotrans_V_dom"/>
</dbReference>
<reference evidence="4 5" key="1">
    <citation type="submission" date="2016-11" db="EMBL/GenBank/DDBJ databases">
        <authorList>
            <person name="Jaros S."/>
            <person name="Januszkiewicz K."/>
            <person name="Wedrychowicz H."/>
        </authorList>
    </citation>
    <scope>NUCLEOTIDE SEQUENCE [LARGE SCALE GENOMIC DNA]</scope>
    <source>
        <strain evidence="4 5">DSM 14828</strain>
    </source>
</reference>
<dbReference type="RefSeq" id="WP_073270265.1">
    <property type="nucleotide sequence ID" value="NZ_FQTU01000007.1"/>
</dbReference>
<evidence type="ECO:0000313" key="4">
    <source>
        <dbReference type="EMBL" id="SHE81963.1"/>
    </source>
</evidence>
<dbReference type="InterPro" id="IPR015424">
    <property type="entry name" value="PyrdxlP-dep_Trfase"/>
</dbReference>
<dbReference type="PANTHER" id="PTHR11601">
    <property type="entry name" value="CYSTEINE DESULFURYLASE FAMILY MEMBER"/>
    <property type="match status" value="1"/>
</dbReference>
<organism evidence="4 5">
    <name type="scientific">Alkalibacter saccharofermentans DSM 14828</name>
    <dbReference type="NCBI Taxonomy" id="1120975"/>
    <lineage>
        <taxon>Bacteria</taxon>
        <taxon>Bacillati</taxon>
        <taxon>Bacillota</taxon>
        <taxon>Clostridia</taxon>
        <taxon>Eubacteriales</taxon>
        <taxon>Eubacteriaceae</taxon>
        <taxon>Alkalibacter</taxon>
    </lineage>
</organism>
<dbReference type="GO" id="GO:0003824">
    <property type="term" value="F:catalytic activity"/>
    <property type="evidence" value="ECO:0007669"/>
    <property type="project" value="UniProtKB-ARBA"/>
</dbReference>
<evidence type="ECO:0000259" key="3">
    <source>
        <dbReference type="Pfam" id="PF00266"/>
    </source>
</evidence>
<dbReference type="InterPro" id="IPR015421">
    <property type="entry name" value="PyrdxlP-dep_Trfase_major"/>
</dbReference>
<dbReference type="Gene3D" id="3.90.1150.10">
    <property type="entry name" value="Aspartate Aminotransferase, domain 1"/>
    <property type="match status" value="1"/>
</dbReference>
<dbReference type="PIRSF" id="PIRSF005572">
    <property type="entry name" value="NifS"/>
    <property type="match status" value="1"/>
</dbReference>